<sequence length="235" mass="24478">MAQIHKHARVSRVSKHARLALGLTAAGVAGTAALLGPASPALASSVNWDAVAQCESGGNWSINTGNGYYGGLQFSRSTWRAYGGTKYAGTANKASKPEQIRIAEKVLSGQGIGAWPVCGKKAGSSKHYKSTNTSGSKSSSKSTAKSSSKSSSKSSAHKATKKSSPTTPRKAVTPKVTRSTTVKAIGKQYVVRSGDTLAAIATKNHVNGGWHTLYQLNRSTISNPNLIFPGQHIAL</sequence>
<evidence type="ECO:0000256" key="3">
    <source>
        <dbReference type="SAM" id="MobiDB-lite"/>
    </source>
</evidence>
<feature type="region of interest" description="Disordered" evidence="3">
    <location>
        <begin position="120"/>
        <end position="179"/>
    </location>
</feature>
<protein>
    <submittedName>
        <fullName evidence="6">Transglycosylase</fullName>
    </submittedName>
</protein>
<dbReference type="Proteomes" id="UP000637628">
    <property type="component" value="Unassembled WGS sequence"/>
</dbReference>
<dbReference type="PROSITE" id="PS51782">
    <property type="entry name" value="LYSM"/>
    <property type="match status" value="1"/>
</dbReference>
<dbReference type="CDD" id="cd00118">
    <property type="entry name" value="LysM"/>
    <property type="match status" value="1"/>
</dbReference>
<keyword evidence="2" id="KW-0378">Hydrolase</keyword>
<dbReference type="InterPro" id="IPR036779">
    <property type="entry name" value="LysM_dom_sf"/>
</dbReference>
<keyword evidence="7" id="KW-1185">Reference proteome</keyword>
<dbReference type="InterPro" id="IPR018392">
    <property type="entry name" value="LysM"/>
</dbReference>
<dbReference type="EMBL" id="BOML01000040">
    <property type="protein sequence ID" value="GIE03799.1"/>
    <property type="molecule type" value="Genomic_DNA"/>
</dbReference>
<proteinExistence type="inferred from homology"/>
<dbReference type="InterPro" id="IPR052196">
    <property type="entry name" value="Bact_Kbp"/>
</dbReference>
<dbReference type="Gene3D" id="3.10.350.10">
    <property type="entry name" value="LysM domain"/>
    <property type="match status" value="1"/>
</dbReference>
<evidence type="ECO:0000313" key="6">
    <source>
        <dbReference type="EMBL" id="GIE03799.1"/>
    </source>
</evidence>
<evidence type="ECO:0000259" key="5">
    <source>
        <dbReference type="PROSITE" id="PS51782"/>
    </source>
</evidence>
<comment type="caution">
    <text evidence="6">The sequence shown here is derived from an EMBL/GenBank/DDBJ whole genome shotgun (WGS) entry which is preliminary data.</text>
</comment>
<name>A0ABQ3Z1U2_9ACTN</name>
<feature type="compositionally biased region" description="Low complexity" evidence="3">
    <location>
        <begin position="130"/>
        <end position="154"/>
    </location>
</feature>
<dbReference type="CDD" id="cd13925">
    <property type="entry name" value="RPF"/>
    <property type="match status" value="1"/>
</dbReference>
<dbReference type="PANTHER" id="PTHR34700">
    <property type="entry name" value="POTASSIUM BINDING PROTEIN KBP"/>
    <property type="match status" value="1"/>
</dbReference>
<dbReference type="InterPro" id="IPR023346">
    <property type="entry name" value="Lysozyme-like_dom_sf"/>
</dbReference>
<accession>A0ABQ3Z1U2</accession>
<feature type="domain" description="LysM" evidence="5">
    <location>
        <begin position="187"/>
        <end position="235"/>
    </location>
</feature>
<dbReference type="InterPro" id="IPR010618">
    <property type="entry name" value="RPF"/>
</dbReference>
<organism evidence="6 7">
    <name type="scientific">Paractinoplanes durhamensis</name>
    <dbReference type="NCBI Taxonomy" id="113563"/>
    <lineage>
        <taxon>Bacteria</taxon>
        <taxon>Bacillati</taxon>
        <taxon>Actinomycetota</taxon>
        <taxon>Actinomycetes</taxon>
        <taxon>Micromonosporales</taxon>
        <taxon>Micromonosporaceae</taxon>
        <taxon>Paractinoplanes</taxon>
    </lineage>
</organism>
<dbReference type="Pfam" id="PF01476">
    <property type="entry name" value="LysM"/>
    <property type="match status" value="1"/>
</dbReference>
<dbReference type="SMART" id="SM00257">
    <property type="entry name" value="LysM"/>
    <property type="match status" value="1"/>
</dbReference>
<dbReference type="RefSeq" id="WP_203730024.1">
    <property type="nucleotide sequence ID" value="NZ_BAAATX010000007.1"/>
</dbReference>
<evidence type="ECO:0000256" key="4">
    <source>
        <dbReference type="SAM" id="SignalP"/>
    </source>
</evidence>
<keyword evidence="4" id="KW-0732">Signal</keyword>
<dbReference type="SUPFAM" id="SSF53955">
    <property type="entry name" value="Lysozyme-like"/>
    <property type="match status" value="1"/>
</dbReference>
<dbReference type="Gene3D" id="1.10.530.10">
    <property type="match status" value="1"/>
</dbReference>
<comment type="similarity">
    <text evidence="1">Belongs to the transglycosylase family. Rpf subfamily.</text>
</comment>
<dbReference type="Pfam" id="PF06737">
    <property type="entry name" value="Transglycosylas"/>
    <property type="match status" value="1"/>
</dbReference>
<dbReference type="SUPFAM" id="SSF54106">
    <property type="entry name" value="LysM domain"/>
    <property type="match status" value="1"/>
</dbReference>
<evidence type="ECO:0000313" key="7">
    <source>
        <dbReference type="Proteomes" id="UP000637628"/>
    </source>
</evidence>
<feature type="chain" id="PRO_5046303561" evidence="4">
    <location>
        <begin position="44"/>
        <end position="235"/>
    </location>
</feature>
<gene>
    <name evidence="6" type="ORF">Adu01nite_51490</name>
</gene>
<reference evidence="6 7" key="1">
    <citation type="submission" date="2021-01" db="EMBL/GenBank/DDBJ databases">
        <title>Whole genome shotgun sequence of Actinoplanes durhamensis NBRC 14914.</title>
        <authorList>
            <person name="Komaki H."/>
            <person name="Tamura T."/>
        </authorList>
    </citation>
    <scope>NUCLEOTIDE SEQUENCE [LARGE SCALE GENOMIC DNA]</scope>
    <source>
        <strain evidence="6 7">NBRC 14914</strain>
    </source>
</reference>
<evidence type="ECO:0000256" key="2">
    <source>
        <dbReference type="ARBA" id="ARBA00022801"/>
    </source>
</evidence>
<evidence type="ECO:0000256" key="1">
    <source>
        <dbReference type="ARBA" id="ARBA00010830"/>
    </source>
</evidence>
<dbReference type="PANTHER" id="PTHR34700:SF4">
    <property type="entry name" value="PHAGE-LIKE ELEMENT PBSX PROTEIN XKDP"/>
    <property type="match status" value="1"/>
</dbReference>
<feature type="signal peptide" evidence="4">
    <location>
        <begin position="1"/>
        <end position="43"/>
    </location>
</feature>